<keyword evidence="3" id="KW-1185">Reference proteome</keyword>
<feature type="compositionally biased region" description="Polar residues" evidence="1">
    <location>
        <begin position="217"/>
        <end position="244"/>
    </location>
</feature>
<proteinExistence type="predicted"/>
<feature type="region of interest" description="Disordered" evidence="1">
    <location>
        <begin position="324"/>
        <end position="357"/>
    </location>
</feature>
<reference evidence="2" key="1">
    <citation type="submission" date="2021-02" db="EMBL/GenBank/DDBJ databases">
        <title>Genome sequence Cadophora malorum strain M34.</title>
        <authorList>
            <person name="Stefanovic E."/>
            <person name="Vu D."/>
            <person name="Scully C."/>
            <person name="Dijksterhuis J."/>
            <person name="Roader J."/>
            <person name="Houbraken J."/>
        </authorList>
    </citation>
    <scope>NUCLEOTIDE SEQUENCE</scope>
    <source>
        <strain evidence="2">M34</strain>
    </source>
</reference>
<dbReference type="EMBL" id="JAFJYH010000336">
    <property type="protein sequence ID" value="KAG4413043.1"/>
    <property type="molecule type" value="Genomic_DNA"/>
</dbReference>
<feature type="compositionally biased region" description="Polar residues" evidence="1">
    <location>
        <begin position="252"/>
        <end position="274"/>
    </location>
</feature>
<evidence type="ECO:0000313" key="2">
    <source>
        <dbReference type="EMBL" id="KAG4413043.1"/>
    </source>
</evidence>
<accession>A0A8H7T6C0</accession>
<evidence type="ECO:0000256" key="1">
    <source>
        <dbReference type="SAM" id="MobiDB-lite"/>
    </source>
</evidence>
<sequence>MVSNIWLAILDRALRKPELVINRVSTNSHRKILQCWVDLIMSQIQRRPQDTHEERRAAAEVAWWDTLFDDRRCPQTPEEIDALVAANVSHFQSLPTHARQWRNIVRKALLSGHRVASLCESWCKVRIKLASHPDFHHLQQTVVFAYKSEMLWFKLLFPREAFPGTPPREWLEFKFAIESAARKRKDEEQKLLSATTIQLWLRRLPVGVGSPVVSPSNIVLSSESGPRQASRMSSAPSSITLQAESQDHEAQNRPNLTSGNNSCKQTHSTRSAQGNPDEPLHPVLQSLDSSHNGPGDTERVNTAPWEHQGISADELSVLFLDSAIRNTQQPNQKTDHQFAAPKHPAWRINKRPYEDDR</sequence>
<protein>
    <submittedName>
        <fullName evidence="2">Uncharacterized protein</fullName>
    </submittedName>
</protein>
<feature type="region of interest" description="Disordered" evidence="1">
    <location>
        <begin position="215"/>
        <end position="301"/>
    </location>
</feature>
<gene>
    <name evidence="2" type="ORF">IFR04_013807</name>
</gene>
<dbReference type="AlphaFoldDB" id="A0A8H7T6C0"/>
<name>A0A8H7T6C0_9HELO</name>
<dbReference type="Proteomes" id="UP000664132">
    <property type="component" value="Unassembled WGS sequence"/>
</dbReference>
<dbReference type="OrthoDB" id="3561749at2759"/>
<comment type="caution">
    <text evidence="2">The sequence shown here is derived from an EMBL/GenBank/DDBJ whole genome shotgun (WGS) entry which is preliminary data.</text>
</comment>
<organism evidence="2 3">
    <name type="scientific">Cadophora malorum</name>
    <dbReference type="NCBI Taxonomy" id="108018"/>
    <lineage>
        <taxon>Eukaryota</taxon>
        <taxon>Fungi</taxon>
        <taxon>Dikarya</taxon>
        <taxon>Ascomycota</taxon>
        <taxon>Pezizomycotina</taxon>
        <taxon>Leotiomycetes</taxon>
        <taxon>Helotiales</taxon>
        <taxon>Ploettnerulaceae</taxon>
        <taxon>Cadophora</taxon>
    </lineage>
</organism>
<evidence type="ECO:0000313" key="3">
    <source>
        <dbReference type="Proteomes" id="UP000664132"/>
    </source>
</evidence>